<keyword evidence="4" id="KW-0325">Glycoprotein</keyword>
<dbReference type="FunFam" id="2.130.10.130:FF:000013">
    <property type="entry name" value="Glycosylphosphatidylinositol specific phospholipase D1"/>
    <property type="match status" value="1"/>
</dbReference>
<accession>A0A8B9F5J9</accession>
<dbReference type="PANTHER" id="PTHR23221:SF7">
    <property type="entry name" value="PHOSPHATIDYLINOSITOL-GLYCAN-SPECIFIC PHOSPHOLIPASE D"/>
    <property type="match status" value="1"/>
</dbReference>
<feature type="repeat" description="FG-GAP" evidence="5">
    <location>
        <begin position="447"/>
        <end position="513"/>
    </location>
</feature>
<dbReference type="Ensembl" id="ENSACOT00000003761.1">
    <property type="protein sequence ID" value="ENSACOP00000003627.1"/>
    <property type="gene ID" value="ENSACOG00000002541.1"/>
</dbReference>
<keyword evidence="2" id="KW-0677">Repeat</keyword>
<dbReference type="SMART" id="SM00191">
    <property type="entry name" value="Int_alpha"/>
    <property type="match status" value="6"/>
</dbReference>
<dbReference type="GO" id="GO:0005615">
    <property type="term" value="C:extracellular space"/>
    <property type="evidence" value="ECO:0007669"/>
    <property type="project" value="TreeGrafter"/>
</dbReference>
<dbReference type="InterPro" id="IPR028994">
    <property type="entry name" value="Integrin_alpha_N"/>
</dbReference>
<sequence>MAFWTNNIFELTSHMLENGTSGCFLPENPLFINCTSEHKDNSIRNKQSKHEQQKNRTSLLTETHEKNINYTERGVHFNIQPWVKNSFRLLNRAFRTNVWRATHQKSSNHIYKPAASYFLTSPYARLGWAMISADLNQDGYEDLVVGAPGYSTLGHFQIGRVYVVNGNQSGLPPEDMDLDEKADQILQGHQPSGRFGSALAVLDFNEDGVSDLAIGAPSVGSQFLTYKGAVYIYFGIEGRGLASQPNVTITCQYSYCNLGWSLLAADVDGDGNADLVVGSPYAPGGGQQRGFVVAFYSYFNRSDQGLLSAQDANWMVKGEKNYAWFGFSLDSCQLENITLLLIGSPTWKSCAGCNPFSSDVRQSVGKVYGYNPPSTKLWFAVTGDKAMGRMGLSLASGVMSVAGITRTVLAVGAPTADSLSRISFISSVLIQAGLALVYDLTDSTKPSLLSTFSGDRRFSHFGGDIHLSDLDNDGLDEMIVTSPLRTNAITTILFGGAAGRVYIYNGKQASSGNVTHHCKSLVSPCPEDWAQYVLISPEELSRFGSSVITVKSERKTEVVVAAERSSAKARLGGRLFIYSL</sequence>
<evidence type="ECO:0000313" key="6">
    <source>
        <dbReference type="Ensembl" id="ENSACOP00000003627.1"/>
    </source>
</evidence>
<dbReference type="FunFam" id="2.130.10.130:FF:000017">
    <property type="entry name" value="Glycosylphosphatidylinositol specific phospholipase D1"/>
    <property type="match status" value="1"/>
</dbReference>
<keyword evidence="7" id="KW-1185">Reference proteome</keyword>
<dbReference type="Gene3D" id="2.130.10.130">
    <property type="entry name" value="Integrin alpha, N-terminal"/>
    <property type="match status" value="3"/>
</dbReference>
<keyword evidence="1" id="KW-0732">Signal</keyword>
<dbReference type="Proteomes" id="UP000694522">
    <property type="component" value="Unplaced"/>
</dbReference>
<protein>
    <submittedName>
        <fullName evidence="6">Glycosylphosphatidylinositol specific phospholipase D1</fullName>
    </submittedName>
</protein>
<dbReference type="AlphaFoldDB" id="A0A8B9F5J9"/>
<evidence type="ECO:0000256" key="3">
    <source>
        <dbReference type="ARBA" id="ARBA00022801"/>
    </source>
</evidence>
<dbReference type="PROSITE" id="PS51470">
    <property type="entry name" value="FG_GAP"/>
    <property type="match status" value="4"/>
</dbReference>
<organism evidence="6 7">
    <name type="scientific">Amazona collaria</name>
    <name type="common">yellow-billed parrot</name>
    <dbReference type="NCBI Taxonomy" id="241587"/>
    <lineage>
        <taxon>Eukaryota</taxon>
        <taxon>Metazoa</taxon>
        <taxon>Chordata</taxon>
        <taxon>Craniata</taxon>
        <taxon>Vertebrata</taxon>
        <taxon>Euteleostomi</taxon>
        <taxon>Archelosauria</taxon>
        <taxon>Archosauria</taxon>
        <taxon>Dinosauria</taxon>
        <taxon>Saurischia</taxon>
        <taxon>Theropoda</taxon>
        <taxon>Coelurosauria</taxon>
        <taxon>Aves</taxon>
        <taxon>Neognathae</taxon>
        <taxon>Neoaves</taxon>
        <taxon>Telluraves</taxon>
        <taxon>Australaves</taxon>
        <taxon>Psittaciformes</taxon>
        <taxon>Psittacidae</taxon>
        <taxon>Amazona</taxon>
    </lineage>
</organism>
<dbReference type="FunFam" id="2.130.10.130:FF:000020">
    <property type="entry name" value="Glycosylphosphatidylinositol specific phospholipase D1"/>
    <property type="match status" value="1"/>
</dbReference>
<reference evidence="6" key="1">
    <citation type="submission" date="2025-08" db="UniProtKB">
        <authorList>
            <consortium name="Ensembl"/>
        </authorList>
    </citation>
    <scope>IDENTIFICATION</scope>
</reference>
<dbReference type="PRINTS" id="PR00718">
    <property type="entry name" value="PHPHLIPASED"/>
</dbReference>
<dbReference type="GO" id="GO:0004621">
    <property type="term" value="F:glycosylphosphatidylinositol phospholipase D activity"/>
    <property type="evidence" value="ECO:0007669"/>
    <property type="project" value="InterPro"/>
</dbReference>
<dbReference type="GO" id="GO:0031012">
    <property type="term" value="C:extracellular matrix"/>
    <property type="evidence" value="ECO:0007669"/>
    <property type="project" value="TreeGrafter"/>
</dbReference>
<dbReference type="InterPro" id="IPR013517">
    <property type="entry name" value="FG-GAP"/>
</dbReference>
<feature type="repeat" description="FG-GAP" evidence="5">
    <location>
        <begin position="112"/>
        <end position="173"/>
    </location>
</feature>
<proteinExistence type="predicted"/>
<feature type="repeat" description="FG-GAP" evidence="5">
    <location>
        <begin position="181"/>
        <end position="242"/>
    </location>
</feature>
<dbReference type="SUPFAM" id="SSF69318">
    <property type="entry name" value="Integrin alpha N-terminal domain"/>
    <property type="match status" value="1"/>
</dbReference>
<reference evidence="6" key="2">
    <citation type="submission" date="2025-09" db="UniProtKB">
        <authorList>
            <consortium name="Ensembl"/>
        </authorList>
    </citation>
    <scope>IDENTIFICATION</scope>
</reference>
<feature type="repeat" description="FG-GAP" evidence="5">
    <location>
        <begin position="244"/>
        <end position="304"/>
    </location>
</feature>
<dbReference type="PANTHER" id="PTHR23221">
    <property type="entry name" value="GLYCOSYLPHOSPHATIDYLINOSITOL PHOSPHOLIPASE D"/>
    <property type="match status" value="1"/>
</dbReference>
<dbReference type="InterPro" id="IPR013519">
    <property type="entry name" value="Int_alpha_beta-p"/>
</dbReference>
<evidence type="ECO:0000256" key="2">
    <source>
        <dbReference type="ARBA" id="ARBA00022737"/>
    </source>
</evidence>
<dbReference type="Pfam" id="PF01839">
    <property type="entry name" value="FG-GAP"/>
    <property type="match status" value="3"/>
</dbReference>
<name>A0A8B9F5J9_9PSIT</name>
<keyword evidence="3" id="KW-0378">Hydrolase</keyword>
<dbReference type="InterPro" id="IPR001028">
    <property type="entry name" value="Gprt_PLipase_D"/>
</dbReference>
<evidence type="ECO:0000256" key="5">
    <source>
        <dbReference type="PROSITE-ProRule" id="PRU00803"/>
    </source>
</evidence>
<evidence type="ECO:0000313" key="7">
    <source>
        <dbReference type="Proteomes" id="UP000694522"/>
    </source>
</evidence>
<evidence type="ECO:0000256" key="4">
    <source>
        <dbReference type="ARBA" id="ARBA00023180"/>
    </source>
</evidence>
<evidence type="ECO:0000256" key="1">
    <source>
        <dbReference type="ARBA" id="ARBA00022729"/>
    </source>
</evidence>